<dbReference type="InterPro" id="IPR011009">
    <property type="entry name" value="Kinase-like_dom_sf"/>
</dbReference>
<evidence type="ECO:0000313" key="5">
    <source>
        <dbReference type="Proteomes" id="UP000515146"/>
    </source>
</evidence>
<evidence type="ECO:0000256" key="2">
    <source>
        <dbReference type="ARBA" id="ARBA00023264"/>
    </source>
</evidence>
<dbReference type="Pfam" id="PF01633">
    <property type="entry name" value="Choline_kinase"/>
    <property type="match status" value="1"/>
</dbReference>
<evidence type="ECO:0000313" key="6">
    <source>
        <dbReference type="RefSeq" id="XP_027194927.1"/>
    </source>
</evidence>
<dbReference type="PANTHER" id="PTHR22603">
    <property type="entry name" value="CHOLINE/ETHANOALAMINE KINASE"/>
    <property type="match status" value="1"/>
</dbReference>
<dbReference type="RefSeq" id="XP_027194927.1">
    <property type="nucleotide sequence ID" value="XM_027339126.1"/>
</dbReference>
<dbReference type="OrthoDB" id="5796092at2759"/>
<comment type="similarity">
    <text evidence="3">Belongs to the choline/ethanolamine kinase family.</text>
</comment>
<feature type="chain" id="PRO_5028340282" evidence="4">
    <location>
        <begin position="19"/>
        <end position="426"/>
    </location>
</feature>
<keyword evidence="1" id="KW-0443">Lipid metabolism</keyword>
<gene>
    <name evidence="6" type="primary">LOC113789568</name>
</gene>
<keyword evidence="4" id="KW-0732">Signal</keyword>
<evidence type="ECO:0000256" key="3">
    <source>
        <dbReference type="ARBA" id="ARBA00038211"/>
    </source>
</evidence>
<keyword evidence="6" id="KW-0808">Transferase</keyword>
<protein>
    <submittedName>
        <fullName evidence="6">Probable ethanolamine kinase A</fullName>
    </submittedName>
</protein>
<dbReference type="SUPFAM" id="SSF56112">
    <property type="entry name" value="Protein kinase-like (PK-like)"/>
    <property type="match status" value="1"/>
</dbReference>
<dbReference type="AlphaFoldDB" id="A0A6P6XN95"/>
<keyword evidence="6" id="KW-0418">Kinase</keyword>
<dbReference type="Proteomes" id="UP000515146">
    <property type="component" value="Unplaced"/>
</dbReference>
<dbReference type="GO" id="GO:0004103">
    <property type="term" value="F:choline kinase activity"/>
    <property type="evidence" value="ECO:0007669"/>
    <property type="project" value="TreeGrafter"/>
</dbReference>
<dbReference type="PANTHER" id="PTHR22603:SF93">
    <property type="entry name" value="RE24176P"/>
    <property type="match status" value="1"/>
</dbReference>
<sequence length="426" mass="50907">MSVFFFFFFVRLYKLLKVIDLNQSKNKKKIMEQNNEPIFSVIPKKSTITDDDRKRLLNIFKRMNTNNLWSKVENFNDFHAERFKTGNVNDICWCKLSDEFCQQKRSEGYKDQDFIGIVVKFYTEFDWFKVNSIERAVINTIISSKGFSPKLLFIDDKCQVDEYIEGRHYNYDDDCDENTVRKLAKELAQFHSINPVPISRFGFDQWIAMEDDKESDFYKILCVEKLHLKMIEQNPEFKAKYYDIIASMDMEKDNELLKKTVKKIGTQLILSHNDFNRQNRLIQFDKNGNKRIYFIDLDFTNYYYRGLDLGRYFSNYRHHDDMFGNEGFPDDNEMDLFLNEYRMELSKSQSSEWLNDPKNSLEHFRDESKIFTLKAYSIDAGFAVMMFVQNPTTDKFLIIAKNRYEGFLQLKKRFTDDGTIPRILAE</sequence>
<evidence type="ECO:0000256" key="4">
    <source>
        <dbReference type="SAM" id="SignalP"/>
    </source>
</evidence>
<keyword evidence="1" id="KW-0594">Phospholipid biosynthesis</keyword>
<dbReference type="KEGG" id="dpte:113789568"/>
<organism evidence="5 6">
    <name type="scientific">Dermatophagoides pteronyssinus</name>
    <name type="common">European house dust mite</name>
    <dbReference type="NCBI Taxonomy" id="6956"/>
    <lineage>
        <taxon>Eukaryota</taxon>
        <taxon>Metazoa</taxon>
        <taxon>Ecdysozoa</taxon>
        <taxon>Arthropoda</taxon>
        <taxon>Chelicerata</taxon>
        <taxon>Arachnida</taxon>
        <taxon>Acari</taxon>
        <taxon>Acariformes</taxon>
        <taxon>Sarcoptiformes</taxon>
        <taxon>Astigmata</taxon>
        <taxon>Psoroptidia</taxon>
        <taxon>Analgoidea</taxon>
        <taxon>Pyroglyphidae</taxon>
        <taxon>Dermatophagoidinae</taxon>
        <taxon>Dermatophagoides</taxon>
    </lineage>
</organism>
<keyword evidence="5" id="KW-1185">Reference proteome</keyword>
<accession>A0A6P6XN95</accession>
<dbReference type="InParanoid" id="A0A6P6XN95"/>
<dbReference type="Gene3D" id="3.90.1200.10">
    <property type="match status" value="1"/>
</dbReference>
<name>A0A6P6XN95_DERPT</name>
<dbReference type="GO" id="GO:0005737">
    <property type="term" value="C:cytoplasm"/>
    <property type="evidence" value="ECO:0007669"/>
    <property type="project" value="TreeGrafter"/>
</dbReference>
<keyword evidence="1" id="KW-0444">Lipid biosynthesis</keyword>
<reference evidence="6" key="1">
    <citation type="submission" date="2025-08" db="UniProtKB">
        <authorList>
            <consortium name="RefSeq"/>
        </authorList>
    </citation>
    <scope>IDENTIFICATION</scope>
    <source>
        <strain evidence="6">Airmid</strain>
    </source>
</reference>
<dbReference type="GO" id="GO:0006646">
    <property type="term" value="P:phosphatidylethanolamine biosynthetic process"/>
    <property type="evidence" value="ECO:0007669"/>
    <property type="project" value="TreeGrafter"/>
</dbReference>
<keyword evidence="2" id="KW-1208">Phospholipid metabolism</keyword>
<feature type="signal peptide" evidence="4">
    <location>
        <begin position="1"/>
        <end position="18"/>
    </location>
</feature>
<evidence type="ECO:0000256" key="1">
    <source>
        <dbReference type="ARBA" id="ARBA00023209"/>
    </source>
</evidence>
<proteinExistence type="inferred from homology"/>
<dbReference type="OMA" id="NEYRMEL"/>
<dbReference type="Gene3D" id="3.30.200.20">
    <property type="entry name" value="Phosphorylase Kinase, domain 1"/>
    <property type="match status" value="1"/>
</dbReference>
<dbReference type="GO" id="GO:0004305">
    <property type="term" value="F:ethanolamine kinase activity"/>
    <property type="evidence" value="ECO:0007669"/>
    <property type="project" value="TreeGrafter"/>
</dbReference>